<keyword evidence="2" id="KW-0812">Transmembrane</keyword>
<accession>A0A101MER1</accession>
<keyword evidence="4" id="KW-1185">Reference proteome</keyword>
<protein>
    <submittedName>
        <fullName evidence="3">Uncharacterized protein</fullName>
    </submittedName>
</protein>
<feature type="transmembrane region" description="Helical" evidence="2">
    <location>
        <begin position="51"/>
        <end position="68"/>
    </location>
</feature>
<name>A0A101MER1_PENFR</name>
<dbReference type="AlphaFoldDB" id="A0A101MER1"/>
<dbReference type="Proteomes" id="UP000055045">
    <property type="component" value="Unassembled WGS sequence"/>
</dbReference>
<sequence length="90" mass="10220">MMIPLKKGDQFSVPDMPDNRGDIIVQGRTRRSLDWMIGESTCPRSRGLKNLLFPFFLVLFPISLLQSLNKKSLHVALNSEPPPQLLFTIP</sequence>
<feature type="region of interest" description="Disordered" evidence="1">
    <location>
        <begin position="1"/>
        <end position="20"/>
    </location>
</feature>
<evidence type="ECO:0000313" key="3">
    <source>
        <dbReference type="EMBL" id="KUM59035.1"/>
    </source>
</evidence>
<gene>
    <name evidence="3" type="ORF">ACN42_g8112</name>
</gene>
<comment type="caution">
    <text evidence="3">The sequence shown here is derived from an EMBL/GenBank/DDBJ whole genome shotgun (WGS) entry which is preliminary data.</text>
</comment>
<organism evidence="3 4">
    <name type="scientific">Penicillium freii</name>
    <dbReference type="NCBI Taxonomy" id="48697"/>
    <lineage>
        <taxon>Eukaryota</taxon>
        <taxon>Fungi</taxon>
        <taxon>Dikarya</taxon>
        <taxon>Ascomycota</taxon>
        <taxon>Pezizomycotina</taxon>
        <taxon>Eurotiomycetes</taxon>
        <taxon>Eurotiomycetidae</taxon>
        <taxon>Eurotiales</taxon>
        <taxon>Aspergillaceae</taxon>
        <taxon>Penicillium</taxon>
    </lineage>
</organism>
<evidence type="ECO:0000313" key="4">
    <source>
        <dbReference type="Proteomes" id="UP000055045"/>
    </source>
</evidence>
<proteinExistence type="predicted"/>
<evidence type="ECO:0000256" key="1">
    <source>
        <dbReference type="SAM" id="MobiDB-lite"/>
    </source>
</evidence>
<reference evidence="3 4" key="1">
    <citation type="submission" date="2015-10" db="EMBL/GenBank/DDBJ databases">
        <title>Genome sequencing of Penicillium freii.</title>
        <authorList>
            <person name="Nguyen H.D."/>
            <person name="Visagie C.M."/>
            <person name="Seifert K.A."/>
        </authorList>
    </citation>
    <scope>NUCLEOTIDE SEQUENCE [LARGE SCALE GENOMIC DNA]</scope>
    <source>
        <strain evidence="3 4">DAOM 242723</strain>
    </source>
</reference>
<evidence type="ECO:0000256" key="2">
    <source>
        <dbReference type="SAM" id="Phobius"/>
    </source>
</evidence>
<dbReference type="EMBL" id="LLXE01000247">
    <property type="protein sequence ID" value="KUM59035.1"/>
    <property type="molecule type" value="Genomic_DNA"/>
</dbReference>
<keyword evidence="2" id="KW-1133">Transmembrane helix</keyword>
<keyword evidence="2" id="KW-0472">Membrane</keyword>